<dbReference type="Proteomes" id="UP001222800">
    <property type="component" value="Chromosome"/>
</dbReference>
<keyword evidence="2" id="KW-1185">Reference proteome</keyword>
<dbReference type="RefSeq" id="WP_277731530.1">
    <property type="nucleotide sequence ID" value="NZ_CP120733.1"/>
</dbReference>
<evidence type="ECO:0008006" key="3">
    <source>
        <dbReference type="Google" id="ProtNLM"/>
    </source>
</evidence>
<name>A0ABY8EFI6_9FIRM</name>
<evidence type="ECO:0000313" key="2">
    <source>
        <dbReference type="Proteomes" id="UP001222800"/>
    </source>
</evidence>
<sequence>MKKSLVAILTSILLFSIFIVGCENSQPKELKIGDYIQFGKYNDELILWRIINIDPDGNPLLFSDRIISLKAFDADGNYHDDEIRVDDGSNYWRDSNI</sequence>
<proteinExistence type="predicted"/>
<evidence type="ECO:0000313" key="1">
    <source>
        <dbReference type="EMBL" id="WFD09600.1"/>
    </source>
</evidence>
<dbReference type="EMBL" id="CP120733">
    <property type="protein sequence ID" value="WFD09600.1"/>
    <property type="molecule type" value="Genomic_DNA"/>
</dbReference>
<dbReference type="PROSITE" id="PS51257">
    <property type="entry name" value="PROKAR_LIPOPROTEIN"/>
    <property type="match status" value="1"/>
</dbReference>
<protein>
    <recommendedName>
        <fullName evidence="3">Lipoprotein</fullName>
    </recommendedName>
</protein>
<reference evidence="1 2" key="1">
    <citation type="submission" date="2023-03" db="EMBL/GenBank/DDBJ databases">
        <title>Complete genome sequence of Tepidibacter sp. SWIR-1, isolated from a deep-sea hydrothermal vent.</title>
        <authorList>
            <person name="Li X."/>
        </authorList>
    </citation>
    <scope>NUCLEOTIDE SEQUENCE [LARGE SCALE GENOMIC DNA]</scope>
    <source>
        <strain evidence="1 2">SWIR-1</strain>
    </source>
</reference>
<organism evidence="1 2">
    <name type="scientific">Tepidibacter hydrothermalis</name>
    <dbReference type="NCBI Taxonomy" id="3036126"/>
    <lineage>
        <taxon>Bacteria</taxon>
        <taxon>Bacillati</taxon>
        <taxon>Bacillota</taxon>
        <taxon>Clostridia</taxon>
        <taxon>Peptostreptococcales</taxon>
        <taxon>Peptostreptococcaceae</taxon>
        <taxon>Tepidibacter</taxon>
    </lineage>
</organism>
<gene>
    <name evidence="1" type="ORF">P4S50_14570</name>
</gene>
<accession>A0ABY8EFI6</accession>